<evidence type="ECO:0000313" key="2">
    <source>
        <dbReference type="Proteomes" id="UP000322530"/>
    </source>
</evidence>
<comment type="caution">
    <text evidence="1">The sequence shown here is derived from an EMBL/GenBank/DDBJ whole genome shotgun (WGS) entry which is preliminary data.</text>
</comment>
<dbReference type="Pfam" id="PF05138">
    <property type="entry name" value="PaaA_PaaC"/>
    <property type="match status" value="1"/>
</dbReference>
<reference evidence="1 2" key="1">
    <citation type="submission" date="2019-01" db="EMBL/GenBank/DDBJ databases">
        <title>Draft genome sequence of Dictyobacter sp. Uno17.</title>
        <authorList>
            <person name="Wang C.M."/>
            <person name="Zheng Y."/>
            <person name="Sakai Y."/>
            <person name="Abe K."/>
            <person name="Yokota A."/>
            <person name="Yabe S."/>
        </authorList>
    </citation>
    <scope>NUCLEOTIDE SEQUENCE [LARGE SCALE GENOMIC DNA]</scope>
    <source>
        <strain evidence="1 2">Uno17</strain>
    </source>
</reference>
<dbReference type="SUPFAM" id="SSF47240">
    <property type="entry name" value="Ferritin-like"/>
    <property type="match status" value="1"/>
</dbReference>
<dbReference type="EMBL" id="BIXY01000065">
    <property type="protein sequence ID" value="GCF10256.1"/>
    <property type="molecule type" value="Genomic_DNA"/>
</dbReference>
<evidence type="ECO:0000313" key="1">
    <source>
        <dbReference type="EMBL" id="GCF10256.1"/>
    </source>
</evidence>
<accession>A0A5A5TGH4</accession>
<dbReference type="GO" id="GO:0010124">
    <property type="term" value="P:phenylacetate catabolic process"/>
    <property type="evidence" value="ECO:0007669"/>
    <property type="project" value="InterPro"/>
</dbReference>
<dbReference type="InterPro" id="IPR012347">
    <property type="entry name" value="Ferritin-like"/>
</dbReference>
<dbReference type="Proteomes" id="UP000322530">
    <property type="component" value="Unassembled WGS sequence"/>
</dbReference>
<gene>
    <name evidence="1" type="ORF">KDI_38200</name>
</gene>
<organism evidence="1 2">
    <name type="scientific">Dictyobacter arantiisoli</name>
    <dbReference type="NCBI Taxonomy" id="2014874"/>
    <lineage>
        <taxon>Bacteria</taxon>
        <taxon>Bacillati</taxon>
        <taxon>Chloroflexota</taxon>
        <taxon>Ktedonobacteria</taxon>
        <taxon>Ktedonobacterales</taxon>
        <taxon>Dictyobacteraceae</taxon>
        <taxon>Dictyobacter</taxon>
    </lineage>
</organism>
<dbReference type="InterPro" id="IPR009078">
    <property type="entry name" value="Ferritin-like_SF"/>
</dbReference>
<protein>
    <submittedName>
        <fullName evidence="1">Uncharacterized protein</fullName>
    </submittedName>
</protein>
<sequence>MHTALWLERLAGGTTEARQRLLQALAQLWPATPGLFEPLSGESLLL</sequence>
<proteinExistence type="predicted"/>
<dbReference type="Gene3D" id="1.20.1260.10">
    <property type="match status" value="1"/>
</dbReference>
<keyword evidence="2" id="KW-1185">Reference proteome</keyword>
<dbReference type="InterPro" id="IPR007814">
    <property type="entry name" value="PaaA_PaaC"/>
</dbReference>
<name>A0A5A5TGH4_9CHLR</name>
<dbReference type="AlphaFoldDB" id="A0A5A5TGH4"/>